<dbReference type="InterPro" id="IPR025432">
    <property type="entry name" value="YhfH-like"/>
</dbReference>
<dbReference type="Proteomes" id="UP001230005">
    <property type="component" value="Unassembled WGS sequence"/>
</dbReference>
<sequence>MNFKGWREFTMIMSSTEFFRNLPPKECAKCGERIEEMADCYSHHCENCEGEIR</sequence>
<name>A0ABT9ZY80_9BACI</name>
<dbReference type="Pfam" id="PF14149">
    <property type="entry name" value="YhfH"/>
    <property type="match status" value="1"/>
</dbReference>
<keyword evidence="2" id="KW-1185">Reference proteome</keyword>
<protein>
    <recommendedName>
        <fullName evidence="3">YhfH family protein</fullName>
    </recommendedName>
</protein>
<evidence type="ECO:0008006" key="3">
    <source>
        <dbReference type="Google" id="ProtNLM"/>
    </source>
</evidence>
<gene>
    <name evidence="1" type="ORF">J2S74_003186</name>
</gene>
<proteinExistence type="predicted"/>
<evidence type="ECO:0000313" key="1">
    <source>
        <dbReference type="EMBL" id="MDQ0255804.1"/>
    </source>
</evidence>
<comment type="caution">
    <text evidence="1">The sequence shown here is derived from an EMBL/GenBank/DDBJ whole genome shotgun (WGS) entry which is preliminary data.</text>
</comment>
<evidence type="ECO:0000313" key="2">
    <source>
        <dbReference type="Proteomes" id="UP001230005"/>
    </source>
</evidence>
<organism evidence="1 2">
    <name type="scientific">Evansella vedderi</name>
    <dbReference type="NCBI Taxonomy" id="38282"/>
    <lineage>
        <taxon>Bacteria</taxon>
        <taxon>Bacillati</taxon>
        <taxon>Bacillota</taxon>
        <taxon>Bacilli</taxon>
        <taxon>Bacillales</taxon>
        <taxon>Bacillaceae</taxon>
        <taxon>Evansella</taxon>
    </lineage>
</organism>
<dbReference type="EMBL" id="JAUSUG010000012">
    <property type="protein sequence ID" value="MDQ0255804.1"/>
    <property type="molecule type" value="Genomic_DNA"/>
</dbReference>
<accession>A0ABT9ZY80</accession>
<reference evidence="1 2" key="1">
    <citation type="submission" date="2023-07" db="EMBL/GenBank/DDBJ databases">
        <title>Genomic Encyclopedia of Type Strains, Phase IV (KMG-IV): sequencing the most valuable type-strain genomes for metagenomic binning, comparative biology and taxonomic classification.</title>
        <authorList>
            <person name="Goeker M."/>
        </authorList>
    </citation>
    <scope>NUCLEOTIDE SEQUENCE [LARGE SCALE GENOMIC DNA]</scope>
    <source>
        <strain evidence="1 2">DSM 9768</strain>
    </source>
</reference>